<protein>
    <recommendedName>
        <fullName evidence="1">GGDEF domain-containing protein</fullName>
    </recommendedName>
</protein>
<evidence type="ECO:0000259" key="1">
    <source>
        <dbReference type="PROSITE" id="PS50887"/>
    </source>
</evidence>
<dbReference type="Pfam" id="PF00990">
    <property type="entry name" value="GGDEF"/>
    <property type="match status" value="1"/>
</dbReference>
<dbReference type="Proteomes" id="UP000249739">
    <property type="component" value="Unassembled WGS sequence"/>
</dbReference>
<dbReference type="NCBIfam" id="TIGR00254">
    <property type="entry name" value="GGDEF"/>
    <property type="match status" value="1"/>
</dbReference>
<dbReference type="EMBL" id="QFOT01000071">
    <property type="protein sequence ID" value="PZP55408.1"/>
    <property type="molecule type" value="Genomic_DNA"/>
</dbReference>
<accession>A0A2W5FJK8</accession>
<evidence type="ECO:0000313" key="3">
    <source>
        <dbReference type="Proteomes" id="UP000249739"/>
    </source>
</evidence>
<reference evidence="2 3" key="1">
    <citation type="submission" date="2017-08" db="EMBL/GenBank/DDBJ databases">
        <title>Infants hospitalized years apart are colonized by the same room-sourced microbial strains.</title>
        <authorList>
            <person name="Brooks B."/>
            <person name="Olm M.R."/>
            <person name="Firek B.A."/>
            <person name="Baker R."/>
            <person name="Thomas B.C."/>
            <person name="Morowitz M.J."/>
            <person name="Banfield J.F."/>
        </authorList>
    </citation>
    <scope>NUCLEOTIDE SEQUENCE [LARGE SCALE GENOMIC DNA]</scope>
    <source>
        <strain evidence="2">S2_006_000_R2_64</strain>
    </source>
</reference>
<dbReference type="PANTHER" id="PTHR46663:SF2">
    <property type="entry name" value="GGDEF DOMAIN-CONTAINING PROTEIN"/>
    <property type="match status" value="1"/>
</dbReference>
<feature type="domain" description="GGDEF" evidence="1">
    <location>
        <begin position="16"/>
        <end position="151"/>
    </location>
</feature>
<sequence>MILIRSFLNAADPGSNDITLLFIDLDDFGQLNKRFGDDVGDEALRVLANGVRRNIRETDIAIRKGGDEFVIILLGANERDTNEIVGKRIQKMLDGELSVLARGESIGIRGSVGAFPYDIEKAPLENIKFADALMREEKQARKKSDKAAFSSSIAVV</sequence>
<dbReference type="PROSITE" id="PS50887">
    <property type="entry name" value="GGDEF"/>
    <property type="match status" value="1"/>
</dbReference>
<dbReference type="Gene3D" id="3.30.70.270">
    <property type="match status" value="1"/>
</dbReference>
<comment type="caution">
    <text evidence="2">The sequence shown here is derived from an EMBL/GenBank/DDBJ whole genome shotgun (WGS) entry which is preliminary data.</text>
</comment>
<gene>
    <name evidence="2" type="ORF">DI586_07010</name>
</gene>
<dbReference type="CDD" id="cd01949">
    <property type="entry name" value="GGDEF"/>
    <property type="match status" value="1"/>
</dbReference>
<name>A0A2W5FJK8_9BACT</name>
<dbReference type="InterPro" id="IPR052163">
    <property type="entry name" value="DGC-Regulatory_Protein"/>
</dbReference>
<dbReference type="SUPFAM" id="SSF55073">
    <property type="entry name" value="Nucleotide cyclase"/>
    <property type="match status" value="1"/>
</dbReference>
<organism evidence="2 3">
    <name type="scientific">Micavibrio aeruginosavorus</name>
    <dbReference type="NCBI Taxonomy" id="349221"/>
    <lineage>
        <taxon>Bacteria</taxon>
        <taxon>Pseudomonadati</taxon>
        <taxon>Bdellovibrionota</taxon>
        <taxon>Bdellovibrionia</taxon>
        <taxon>Bdellovibrionales</taxon>
        <taxon>Pseudobdellovibrionaceae</taxon>
        <taxon>Micavibrio</taxon>
    </lineage>
</organism>
<dbReference type="SMART" id="SM00267">
    <property type="entry name" value="GGDEF"/>
    <property type="match status" value="1"/>
</dbReference>
<dbReference type="InterPro" id="IPR043128">
    <property type="entry name" value="Rev_trsase/Diguanyl_cyclase"/>
</dbReference>
<dbReference type="AlphaFoldDB" id="A0A2W5FJK8"/>
<evidence type="ECO:0000313" key="2">
    <source>
        <dbReference type="EMBL" id="PZP55408.1"/>
    </source>
</evidence>
<dbReference type="InterPro" id="IPR029787">
    <property type="entry name" value="Nucleotide_cyclase"/>
</dbReference>
<proteinExistence type="predicted"/>
<dbReference type="PANTHER" id="PTHR46663">
    <property type="entry name" value="DIGUANYLATE CYCLASE DGCT-RELATED"/>
    <property type="match status" value="1"/>
</dbReference>
<dbReference type="InterPro" id="IPR000160">
    <property type="entry name" value="GGDEF_dom"/>
</dbReference>